<proteinExistence type="predicted"/>
<organism evidence="1 2">
    <name type="scientific">Ancylomarina longa</name>
    <dbReference type="NCBI Taxonomy" id="2487017"/>
    <lineage>
        <taxon>Bacteria</taxon>
        <taxon>Pseudomonadati</taxon>
        <taxon>Bacteroidota</taxon>
        <taxon>Bacteroidia</taxon>
        <taxon>Marinilabiliales</taxon>
        <taxon>Marinifilaceae</taxon>
        <taxon>Ancylomarina</taxon>
    </lineage>
</organism>
<comment type="caution">
    <text evidence="1">The sequence shown here is derived from an EMBL/GenBank/DDBJ whole genome shotgun (WGS) entry which is preliminary data.</text>
</comment>
<dbReference type="AlphaFoldDB" id="A0A434ATW7"/>
<dbReference type="OrthoDB" id="1115578at2"/>
<dbReference type="EMBL" id="RJJX01000014">
    <property type="protein sequence ID" value="RUT77861.1"/>
    <property type="molecule type" value="Genomic_DNA"/>
</dbReference>
<dbReference type="RefSeq" id="WP_127344030.1">
    <property type="nucleotide sequence ID" value="NZ_RJJX01000014.1"/>
</dbReference>
<protein>
    <submittedName>
        <fullName evidence="1">Uncharacterized protein</fullName>
    </submittedName>
</protein>
<reference evidence="1 2" key="1">
    <citation type="submission" date="2018-11" db="EMBL/GenBank/DDBJ databases">
        <title>Parancylomarina longa gen. nov., sp. nov., isolated from sediments of southern Okinawa.</title>
        <authorList>
            <person name="Fu T."/>
        </authorList>
    </citation>
    <scope>NUCLEOTIDE SEQUENCE [LARGE SCALE GENOMIC DNA]</scope>
    <source>
        <strain evidence="1 2">T3-2 S1-C</strain>
    </source>
</reference>
<sequence length="248" mass="28613">MTELEAYQETLPEINVVQKEDIKYCNMPLEIFIHEAKGLHKRATIDFTVLSSIGLAQEKLDKLSTLTGALVTAQLNWEQETTERQDAIKTWKDNASDMLELHNDLLENMKFAYRNEPELMDILKGIKEGDTNADAVMDLDRLGTLGKAHPEHLQAINFDLTLCDKATTESVRMGDLLASVNGTMYVDDDKKVIRNKAFTLVKELVDEIREYGKFAFRKDEEHARLYASKYNRHRNKEYRKKQVVDNEE</sequence>
<accession>A0A434ATW7</accession>
<name>A0A434ATW7_9BACT</name>
<keyword evidence="2" id="KW-1185">Reference proteome</keyword>
<evidence type="ECO:0000313" key="1">
    <source>
        <dbReference type="EMBL" id="RUT77861.1"/>
    </source>
</evidence>
<gene>
    <name evidence="1" type="ORF">DLK05_11015</name>
</gene>
<evidence type="ECO:0000313" key="2">
    <source>
        <dbReference type="Proteomes" id="UP000282985"/>
    </source>
</evidence>
<dbReference type="Proteomes" id="UP000282985">
    <property type="component" value="Unassembled WGS sequence"/>
</dbReference>